<evidence type="ECO:0008006" key="12">
    <source>
        <dbReference type="Google" id="ProtNLM"/>
    </source>
</evidence>
<comment type="caution">
    <text evidence="10">The sequence shown here is derived from an EMBL/GenBank/DDBJ whole genome shotgun (WGS) entry which is preliminary data.</text>
</comment>
<keyword evidence="4 9" id="KW-0812">Transmembrane</keyword>
<dbReference type="GO" id="GO:0015743">
    <property type="term" value="P:malate transport"/>
    <property type="evidence" value="ECO:0007669"/>
    <property type="project" value="InterPro"/>
</dbReference>
<evidence type="ECO:0000256" key="4">
    <source>
        <dbReference type="ARBA" id="ARBA00022692"/>
    </source>
</evidence>
<accession>A0AAN9EQ29</accession>
<sequence>MASSNDNAEYTTSSDTSCCTHMWQCLRAIPEKSWWKLVNATKMVKKLAQDDPRRVIHSFKVGLALVLISILQYLRPTFYAFGDNIMWAILTVALVLEFSVGATLGKGLNRILATWLAGALGVGTRSIANLCAEKGEAVLTSFFVFVIAGTVTFMRFSPRFKARFDYGFIIFILTFCLVNLSDDKEKAMLKLAQERLLTIIIGSFIAIMVCICICPVWIGQDLHNQIAGNIEKVANFFEGFGDEYFNNSANTEATHDRSFLHRYKSVLSSKSSEETMAVLARWEPGHGRFGFRHPWQQYLKIGNLTRLSAYKIEALSVYLLQSEQNQYELRSRIQESCTIISSECGKALRESSLIVKHMDKSSMPNPHVANAKIAVESLKSILRTNPWEGAEYLEIIATSTVASLLIDAVNCTEKICEAVDELASLAKFETSNQIHHRGTVQPVDDSVHVITIGAIHPRNEE</sequence>
<comment type="subcellular location">
    <subcellularLocation>
        <location evidence="1">Membrane</location>
        <topology evidence="1">Multi-pass membrane protein</topology>
    </subcellularLocation>
</comment>
<evidence type="ECO:0000256" key="3">
    <source>
        <dbReference type="ARBA" id="ARBA00022448"/>
    </source>
</evidence>
<dbReference type="AlphaFoldDB" id="A0AAN9EQ29"/>
<dbReference type="GO" id="GO:0016020">
    <property type="term" value="C:membrane"/>
    <property type="evidence" value="ECO:0007669"/>
    <property type="project" value="UniProtKB-SubCell"/>
</dbReference>
<evidence type="ECO:0000256" key="6">
    <source>
        <dbReference type="ARBA" id="ARBA00023065"/>
    </source>
</evidence>
<feature type="transmembrane region" description="Helical" evidence="9">
    <location>
        <begin position="55"/>
        <end position="73"/>
    </location>
</feature>
<evidence type="ECO:0000313" key="10">
    <source>
        <dbReference type="EMBL" id="KAK7261169.1"/>
    </source>
</evidence>
<keyword evidence="6" id="KW-0406">Ion transport</keyword>
<dbReference type="EMBL" id="JAYWIO010000005">
    <property type="protein sequence ID" value="KAK7261169.1"/>
    <property type="molecule type" value="Genomic_DNA"/>
</dbReference>
<keyword evidence="7 9" id="KW-0472">Membrane</keyword>
<feature type="transmembrane region" description="Helical" evidence="9">
    <location>
        <begin position="196"/>
        <end position="218"/>
    </location>
</feature>
<dbReference type="InterPro" id="IPR020966">
    <property type="entry name" value="ALMT"/>
</dbReference>
<feature type="transmembrane region" description="Helical" evidence="9">
    <location>
        <begin position="138"/>
        <end position="157"/>
    </location>
</feature>
<keyword evidence="5 9" id="KW-1133">Transmembrane helix</keyword>
<proteinExistence type="inferred from homology"/>
<evidence type="ECO:0000256" key="1">
    <source>
        <dbReference type="ARBA" id="ARBA00004141"/>
    </source>
</evidence>
<reference evidence="10 11" key="1">
    <citation type="submission" date="2024-01" db="EMBL/GenBank/DDBJ databases">
        <title>The genomes of 5 underutilized Papilionoideae crops provide insights into root nodulation and disease resistanc.</title>
        <authorList>
            <person name="Yuan L."/>
        </authorList>
    </citation>
    <scope>NUCLEOTIDE SEQUENCE [LARGE SCALE GENOMIC DNA]</scope>
    <source>
        <strain evidence="10">ZHUSHIDOU_FW_LH</strain>
        <tissue evidence="10">Leaf</tissue>
    </source>
</reference>
<evidence type="ECO:0000256" key="2">
    <source>
        <dbReference type="ARBA" id="ARBA00007079"/>
    </source>
</evidence>
<name>A0AAN9EQ29_CROPI</name>
<feature type="transmembrane region" description="Helical" evidence="9">
    <location>
        <begin position="164"/>
        <end position="181"/>
    </location>
</feature>
<dbReference type="Proteomes" id="UP001372338">
    <property type="component" value="Unassembled WGS sequence"/>
</dbReference>
<evidence type="ECO:0000256" key="9">
    <source>
        <dbReference type="SAM" id="Phobius"/>
    </source>
</evidence>
<dbReference type="GO" id="GO:0034220">
    <property type="term" value="P:monoatomic ion transmembrane transport"/>
    <property type="evidence" value="ECO:0007669"/>
    <property type="project" value="UniProtKB-KW"/>
</dbReference>
<keyword evidence="3" id="KW-0813">Transport</keyword>
<keyword evidence="11" id="KW-1185">Reference proteome</keyword>
<feature type="transmembrane region" description="Helical" evidence="9">
    <location>
        <begin position="85"/>
        <end position="104"/>
    </location>
</feature>
<organism evidence="10 11">
    <name type="scientific">Crotalaria pallida</name>
    <name type="common">Smooth rattlebox</name>
    <name type="synonym">Crotalaria striata</name>
    <dbReference type="NCBI Taxonomy" id="3830"/>
    <lineage>
        <taxon>Eukaryota</taxon>
        <taxon>Viridiplantae</taxon>
        <taxon>Streptophyta</taxon>
        <taxon>Embryophyta</taxon>
        <taxon>Tracheophyta</taxon>
        <taxon>Spermatophyta</taxon>
        <taxon>Magnoliopsida</taxon>
        <taxon>eudicotyledons</taxon>
        <taxon>Gunneridae</taxon>
        <taxon>Pentapetalae</taxon>
        <taxon>rosids</taxon>
        <taxon>fabids</taxon>
        <taxon>Fabales</taxon>
        <taxon>Fabaceae</taxon>
        <taxon>Papilionoideae</taxon>
        <taxon>50 kb inversion clade</taxon>
        <taxon>genistoids sensu lato</taxon>
        <taxon>core genistoids</taxon>
        <taxon>Crotalarieae</taxon>
        <taxon>Crotalaria</taxon>
    </lineage>
</organism>
<protein>
    <recommendedName>
        <fullName evidence="12">Aluminum activated malate transporter</fullName>
    </recommendedName>
</protein>
<evidence type="ECO:0000313" key="11">
    <source>
        <dbReference type="Proteomes" id="UP001372338"/>
    </source>
</evidence>
<evidence type="ECO:0000256" key="7">
    <source>
        <dbReference type="ARBA" id="ARBA00023136"/>
    </source>
</evidence>
<comment type="similarity">
    <text evidence="2">Belongs to the aromatic acid exporter (TC 2.A.85) family.</text>
</comment>
<gene>
    <name evidence="10" type="ORF">RIF29_27474</name>
</gene>
<dbReference type="PANTHER" id="PTHR31086">
    <property type="entry name" value="ALUMINUM-ACTIVATED MALATE TRANSPORTER 10"/>
    <property type="match status" value="1"/>
</dbReference>
<feature type="transmembrane region" description="Helical" evidence="9">
    <location>
        <begin position="111"/>
        <end position="132"/>
    </location>
</feature>
<keyword evidence="8" id="KW-0407">Ion channel</keyword>
<evidence type="ECO:0000256" key="5">
    <source>
        <dbReference type="ARBA" id="ARBA00022989"/>
    </source>
</evidence>
<dbReference type="Pfam" id="PF11744">
    <property type="entry name" value="ALMT"/>
    <property type="match status" value="1"/>
</dbReference>
<evidence type="ECO:0000256" key="8">
    <source>
        <dbReference type="ARBA" id="ARBA00023303"/>
    </source>
</evidence>